<keyword evidence="1" id="KW-0732">Signal</keyword>
<accession>A0A6A5ZYY4</accession>
<organism evidence="2 3">
    <name type="scientific">Dothidotthia symphoricarpi CBS 119687</name>
    <dbReference type="NCBI Taxonomy" id="1392245"/>
    <lineage>
        <taxon>Eukaryota</taxon>
        <taxon>Fungi</taxon>
        <taxon>Dikarya</taxon>
        <taxon>Ascomycota</taxon>
        <taxon>Pezizomycotina</taxon>
        <taxon>Dothideomycetes</taxon>
        <taxon>Pleosporomycetidae</taxon>
        <taxon>Pleosporales</taxon>
        <taxon>Dothidotthiaceae</taxon>
        <taxon>Dothidotthia</taxon>
    </lineage>
</organism>
<dbReference type="OrthoDB" id="4233737at2759"/>
<protein>
    <submittedName>
        <fullName evidence="2">Uncharacterized protein</fullName>
    </submittedName>
</protein>
<keyword evidence="3" id="KW-1185">Reference proteome</keyword>
<proteinExistence type="predicted"/>
<feature type="signal peptide" evidence="1">
    <location>
        <begin position="1"/>
        <end position="18"/>
    </location>
</feature>
<reference evidence="2" key="1">
    <citation type="journal article" date="2020" name="Stud. Mycol.">
        <title>101 Dothideomycetes genomes: a test case for predicting lifestyles and emergence of pathogens.</title>
        <authorList>
            <person name="Haridas S."/>
            <person name="Albert R."/>
            <person name="Binder M."/>
            <person name="Bloem J."/>
            <person name="Labutti K."/>
            <person name="Salamov A."/>
            <person name="Andreopoulos B."/>
            <person name="Baker S."/>
            <person name="Barry K."/>
            <person name="Bills G."/>
            <person name="Bluhm B."/>
            <person name="Cannon C."/>
            <person name="Castanera R."/>
            <person name="Culley D."/>
            <person name="Daum C."/>
            <person name="Ezra D."/>
            <person name="Gonzalez J."/>
            <person name="Henrissat B."/>
            <person name="Kuo A."/>
            <person name="Liang C."/>
            <person name="Lipzen A."/>
            <person name="Lutzoni F."/>
            <person name="Magnuson J."/>
            <person name="Mondo S."/>
            <person name="Nolan M."/>
            <person name="Ohm R."/>
            <person name="Pangilinan J."/>
            <person name="Park H.-J."/>
            <person name="Ramirez L."/>
            <person name="Alfaro M."/>
            <person name="Sun H."/>
            <person name="Tritt A."/>
            <person name="Yoshinaga Y."/>
            <person name="Zwiers L.-H."/>
            <person name="Turgeon B."/>
            <person name="Goodwin S."/>
            <person name="Spatafora J."/>
            <person name="Crous P."/>
            <person name="Grigoriev I."/>
        </authorList>
    </citation>
    <scope>NUCLEOTIDE SEQUENCE</scope>
    <source>
        <strain evidence="2">CBS 119687</strain>
    </source>
</reference>
<evidence type="ECO:0000313" key="2">
    <source>
        <dbReference type="EMBL" id="KAF2124104.1"/>
    </source>
</evidence>
<dbReference type="RefSeq" id="XP_033518497.1">
    <property type="nucleotide sequence ID" value="XM_033666306.1"/>
</dbReference>
<name>A0A6A5ZYY4_9PLEO</name>
<feature type="chain" id="PRO_5025577093" evidence="1">
    <location>
        <begin position="19"/>
        <end position="71"/>
    </location>
</feature>
<sequence length="71" mass="7595">MQFFSILTTLFFASTAMAACAAGPYKTQSACKSGCDQVKRCGDDNWVILCNGGYWQQAQKCNHCKGGACAS</sequence>
<dbReference type="Proteomes" id="UP000799771">
    <property type="component" value="Unassembled WGS sequence"/>
</dbReference>
<dbReference type="GeneID" id="54406738"/>
<dbReference type="EMBL" id="ML977520">
    <property type="protein sequence ID" value="KAF2124104.1"/>
    <property type="molecule type" value="Genomic_DNA"/>
</dbReference>
<gene>
    <name evidence="2" type="ORF">P153DRAFT_350826</name>
</gene>
<evidence type="ECO:0000313" key="3">
    <source>
        <dbReference type="Proteomes" id="UP000799771"/>
    </source>
</evidence>
<evidence type="ECO:0000256" key="1">
    <source>
        <dbReference type="SAM" id="SignalP"/>
    </source>
</evidence>
<dbReference type="AlphaFoldDB" id="A0A6A5ZYY4"/>